<organism evidence="2 3">
    <name type="scientific">Pseudomonas fluorescens ICMP 11288</name>
    <dbReference type="NCBI Taxonomy" id="1198309"/>
    <lineage>
        <taxon>Bacteria</taxon>
        <taxon>Pseudomonadati</taxon>
        <taxon>Pseudomonadota</taxon>
        <taxon>Gammaproteobacteria</taxon>
        <taxon>Pseudomonadales</taxon>
        <taxon>Pseudomonadaceae</taxon>
        <taxon>Pseudomonas</taxon>
    </lineage>
</organism>
<name>A0A0W0I2F4_PSEFL</name>
<sequence>MKGFGTFALIAGICWLVLALSMDVSVSTGAGGRVNNLGLMADRQVHTIVGGLLTVAGLLMILLGGRGSATNPAVEADTRPCPLCAEIIKNAAIRCRYCGADVEAIASSGTKDQKVQNSTSNRSFIAICAALVALIIGVVAYRMIPTPPASKTLAPANTYRPKADELIGLHPSAFGCVSETNFSQSLFHYNRSEFTAWADRTKGADCFHQRDVNPGVTWTVLQIRDDLMQVGLKQASEYSKNPEVGRFNYWTLERWAEPRSSTPK</sequence>
<dbReference type="Proteomes" id="UP000054197">
    <property type="component" value="Unassembled WGS sequence"/>
</dbReference>
<feature type="transmembrane region" description="Helical" evidence="1">
    <location>
        <begin position="45"/>
        <end position="63"/>
    </location>
</feature>
<evidence type="ECO:0008006" key="4">
    <source>
        <dbReference type="Google" id="ProtNLM"/>
    </source>
</evidence>
<evidence type="ECO:0000313" key="3">
    <source>
        <dbReference type="Proteomes" id="UP000054197"/>
    </source>
</evidence>
<dbReference type="EMBL" id="LKEF01000012">
    <property type="protein sequence ID" value="KTB66994.1"/>
    <property type="molecule type" value="Genomic_DNA"/>
</dbReference>
<accession>A0A0W0I2F4</accession>
<keyword evidence="1" id="KW-1133">Transmembrane helix</keyword>
<keyword evidence="1" id="KW-0812">Transmembrane</keyword>
<proteinExistence type="predicted"/>
<evidence type="ECO:0000256" key="1">
    <source>
        <dbReference type="SAM" id="Phobius"/>
    </source>
</evidence>
<gene>
    <name evidence="2" type="ORF">AO063_21075</name>
</gene>
<keyword evidence="1" id="KW-0472">Membrane</keyword>
<reference evidence="2 3" key="1">
    <citation type="submission" date="2015-09" db="EMBL/GenBank/DDBJ databases">
        <title>Genome sequence of ICMP 11288.</title>
        <authorList>
            <person name="Visnovsky S."/>
            <person name="Lu A."/>
            <person name="Panda P."/>
            <person name="Pitman A."/>
        </authorList>
    </citation>
    <scope>NUCLEOTIDE SEQUENCE [LARGE SCALE GENOMIC DNA]</scope>
    <source>
        <strain evidence="2 3">ICMP 11288</strain>
    </source>
</reference>
<evidence type="ECO:0000313" key="2">
    <source>
        <dbReference type="EMBL" id="KTB66994.1"/>
    </source>
</evidence>
<comment type="caution">
    <text evidence="2">The sequence shown here is derived from an EMBL/GenBank/DDBJ whole genome shotgun (WGS) entry which is preliminary data.</text>
</comment>
<dbReference type="AlphaFoldDB" id="A0A0W0I2F4"/>
<feature type="transmembrane region" description="Helical" evidence="1">
    <location>
        <begin position="124"/>
        <end position="144"/>
    </location>
</feature>
<protein>
    <recommendedName>
        <fullName evidence="4">Zinc ribbon domain-containing protein</fullName>
    </recommendedName>
</protein>